<evidence type="ECO:0000256" key="5">
    <source>
        <dbReference type="ARBA" id="ARBA00023204"/>
    </source>
</evidence>
<comment type="similarity">
    <text evidence="7">Belongs to the UvrC family.</text>
</comment>
<dbReference type="Proteomes" id="UP001331561">
    <property type="component" value="Unassembled WGS sequence"/>
</dbReference>
<dbReference type="InterPro" id="IPR001943">
    <property type="entry name" value="UVR_dom"/>
</dbReference>
<dbReference type="InterPro" id="IPR047296">
    <property type="entry name" value="GIY-YIG_UvrC_Cho"/>
</dbReference>
<keyword evidence="4 7" id="KW-0267">Excision nuclease</keyword>
<evidence type="ECO:0000259" key="8">
    <source>
        <dbReference type="PROSITE" id="PS50151"/>
    </source>
</evidence>
<evidence type="ECO:0000313" key="11">
    <source>
        <dbReference type="EMBL" id="MEC5388244.1"/>
    </source>
</evidence>
<dbReference type="Pfam" id="PF08459">
    <property type="entry name" value="UvrC_RNaseH_dom"/>
    <property type="match status" value="1"/>
</dbReference>
<dbReference type="Pfam" id="PF02151">
    <property type="entry name" value="UVR"/>
    <property type="match status" value="1"/>
</dbReference>
<dbReference type="PANTHER" id="PTHR30562:SF1">
    <property type="entry name" value="UVRABC SYSTEM PROTEIN C"/>
    <property type="match status" value="1"/>
</dbReference>
<dbReference type="Gene3D" id="4.10.860.10">
    <property type="entry name" value="UVR domain"/>
    <property type="match status" value="1"/>
</dbReference>
<dbReference type="EMBL" id="JAYXHS010000005">
    <property type="protein sequence ID" value="MEC5388244.1"/>
    <property type="molecule type" value="Genomic_DNA"/>
</dbReference>
<dbReference type="InterPro" id="IPR035901">
    <property type="entry name" value="GIY-YIG_endonuc_sf"/>
</dbReference>
<dbReference type="PROSITE" id="PS50165">
    <property type="entry name" value="UVRC"/>
    <property type="match status" value="1"/>
</dbReference>
<reference evidence="11 12" key="1">
    <citation type="submission" date="2024-01" db="EMBL/GenBank/DDBJ databases">
        <title>Uliginosibacterium soil sp. nov.</title>
        <authorList>
            <person name="Lv Y."/>
        </authorList>
    </citation>
    <scope>NUCLEOTIDE SEQUENCE [LARGE SCALE GENOMIC DNA]</scope>
    <source>
        <strain evidence="11 12">H3</strain>
    </source>
</reference>
<dbReference type="Pfam" id="PF22920">
    <property type="entry name" value="UvrC_RNaseH"/>
    <property type="match status" value="1"/>
</dbReference>
<evidence type="ECO:0000256" key="1">
    <source>
        <dbReference type="ARBA" id="ARBA00022490"/>
    </source>
</evidence>
<dbReference type="InterPro" id="IPR036876">
    <property type="entry name" value="UVR_dom_sf"/>
</dbReference>
<evidence type="ECO:0000256" key="7">
    <source>
        <dbReference type="HAMAP-Rule" id="MF_00203"/>
    </source>
</evidence>
<accession>A0ABU6K9H6</accession>
<dbReference type="NCBIfam" id="NF001824">
    <property type="entry name" value="PRK00558.1-5"/>
    <property type="match status" value="1"/>
</dbReference>
<dbReference type="Pfam" id="PF01541">
    <property type="entry name" value="GIY-YIG"/>
    <property type="match status" value="1"/>
</dbReference>
<keyword evidence="3 7" id="KW-0228">DNA excision</keyword>
<evidence type="ECO:0000259" key="9">
    <source>
        <dbReference type="PROSITE" id="PS50164"/>
    </source>
</evidence>
<dbReference type="SMART" id="SM00465">
    <property type="entry name" value="GIYc"/>
    <property type="match status" value="1"/>
</dbReference>
<dbReference type="Gene3D" id="3.40.1440.10">
    <property type="entry name" value="GIY-YIG endonuclease"/>
    <property type="match status" value="1"/>
</dbReference>
<dbReference type="HAMAP" id="MF_00203">
    <property type="entry name" value="UvrC"/>
    <property type="match status" value="1"/>
</dbReference>
<dbReference type="PROSITE" id="PS50151">
    <property type="entry name" value="UVR"/>
    <property type="match status" value="1"/>
</dbReference>
<dbReference type="InterPro" id="IPR003583">
    <property type="entry name" value="Hlx-hairpin-Hlx_DNA-bd_motif"/>
</dbReference>
<keyword evidence="1 7" id="KW-0963">Cytoplasm</keyword>
<protein>
    <recommendedName>
        <fullName evidence="7">UvrABC system protein C</fullName>
        <shortName evidence="7">Protein UvrC</shortName>
    </recommendedName>
    <alternativeName>
        <fullName evidence="7">Excinuclease ABC subunit C</fullName>
    </alternativeName>
</protein>
<dbReference type="RefSeq" id="WP_327601217.1">
    <property type="nucleotide sequence ID" value="NZ_JAYXHS010000005.1"/>
</dbReference>
<dbReference type="NCBIfam" id="TIGR00194">
    <property type="entry name" value="uvrC"/>
    <property type="match status" value="1"/>
</dbReference>
<dbReference type="Gene3D" id="1.10.150.20">
    <property type="entry name" value="5' to 3' exonuclease, C-terminal subdomain"/>
    <property type="match status" value="1"/>
</dbReference>
<name>A0ABU6K9H6_9RHOO</name>
<evidence type="ECO:0000256" key="6">
    <source>
        <dbReference type="ARBA" id="ARBA00023236"/>
    </source>
</evidence>
<dbReference type="SUPFAM" id="SSF82771">
    <property type="entry name" value="GIY-YIG endonuclease"/>
    <property type="match status" value="1"/>
</dbReference>
<comment type="subcellular location">
    <subcellularLocation>
        <location evidence="7">Cytoplasm</location>
    </subcellularLocation>
</comment>
<dbReference type="InterPro" id="IPR004791">
    <property type="entry name" value="UvrC"/>
</dbReference>
<feature type="domain" description="UVR" evidence="8">
    <location>
        <begin position="210"/>
        <end position="245"/>
    </location>
</feature>
<dbReference type="Pfam" id="PF14520">
    <property type="entry name" value="HHH_5"/>
    <property type="match status" value="1"/>
</dbReference>
<keyword evidence="2 7" id="KW-0227">DNA damage</keyword>
<dbReference type="SUPFAM" id="SSF46600">
    <property type="entry name" value="C-terminal UvrC-binding domain of UvrB"/>
    <property type="match status" value="1"/>
</dbReference>
<dbReference type="InterPro" id="IPR038476">
    <property type="entry name" value="UvrC_RNase_H_dom_sf"/>
</dbReference>
<gene>
    <name evidence="7 11" type="primary">uvrC</name>
    <name evidence="11" type="ORF">VVD49_21105</name>
</gene>
<dbReference type="PANTHER" id="PTHR30562">
    <property type="entry name" value="UVRC/OXIDOREDUCTASE"/>
    <property type="match status" value="1"/>
</dbReference>
<evidence type="ECO:0000256" key="3">
    <source>
        <dbReference type="ARBA" id="ARBA00022769"/>
    </source>
</evidence>
<evidence type="ECO:0000313" key="12">
    <source>
        <dbReference type="Proteomes" id="UP001331561"/>
    </source>
</evidence>
<dbReference type="InterPro" id="IPR001162">
    <property type="entry name" value="UvrC_RNase_H_dom"/>
</dbReference>
<keyword evidence="12" id="KW-1185">Reference proteome</keyword>
<proteinExistence type="inferred from homology"/>
<feature type="domain" description="UvrC family homology region profile" evidence="10">
    <location>
        <begin position="261"/>
        <end position="483"/>
    </location>
</feature>
<keyword evidence="5 7" id="KW-0234">DNA repair</keyword>
<comment type="caution">
    <text evidence="11">The sequence shown here is derived from an EMBL/GenBank/DDBJ whole genome shotgun (WGS) entry which is preliminary data.</text>
</comment>
<dbReference type="InterPro" id="IPR050066">
    <property type="entry name" value="UvrABC_protein_C"/>
</dbReference>
<dbReference type="SMART" id="SM00278">
    <property type="entry name" value="HhH1"/>
    <property type="match status" value="2"/>
</dbReference>
<evidence type="ECO:0000256" key="2">
    <source>
        <dbReference type="ARBA" id="ARBA00022763"/>
    </source>
</evidence>
<dbReference type="CDD" id="cd10434">
    <property type="entry name" value="GIY-YIG_UvrC_Cho"/>
    <property type="match status" value="1"/>
</dbReference>
<comment type="subunit">
    <text evidence="7">Interacts with UvrB in an incision complex.</text>
</comment>
<comment type="function">
    <text evidence="7">The UvrABC repair system catalyzes the recognition and processing of DNA lesions. UvrC both incises the 5' and 3' sides of the lesion. The N-terminal half is responsible for the 3' incision and the C-terminal half is responsible for the 5' incision.</text>
</comment>
<dbReference type="PROSITE" id="PS50164">
    <property type="entry name" value="GIY_YIG"/>
    <property type="match status" value="1"/>
</dbReference>
<organism evidence="11 12">
    <name type="scientific">Uliginosibacterium silvisoli</name>
    <dbReference type="NCBI Taxonomy" id="3114758"/>
    <lineage>
        <taxon>Bacteria</taxon>
        <taxon>Pseudomonadati</taxon>
        <taxon>Pseudomonadota</taxon>
        <taxon>Betaproteobacteria</taxon>
        <taxon>Rhodocyclales</taxon>
        <taxon>Zoogloeaceae</taxon>
        <taxon>Uliginosibacterium</taxon>
    </lineage>
</organism>
<dbReference type="InterPro" id="IPR010994">
    <property type="entry name" value="RuvA_2-like"/>
</dbReference>
<evidence type="ECO:0000259" key="10">
    <source>
        <dbReference type="PROSITE" id="PS50165"/>
    </source>
</evidence>
<dbReference type="SUPFAM" id="SSF47781">
    <property type="entry name" value="RuvA domain 2-like"/>
    <property type="match status" value="1"/>
</dbReference>
<feature type="domain" description="GIY-YIG" evidence="9">
    <location>
        <begin position="23"/>
        <end position="101"/>
    </location>
</feature>
<keyword evidence="6 7" id="KW-0742">SOS response</keyword>
<evidence type="ECO:0000256" key="4">
    <source>
        <dbReference type="ARBA" id="ARBA00022881"/>
    </source>
</evidence>
<dbReference type="Gene3D" id="3.30.420.340">
    <property type="entry name" value="UvrC, RNAse H endonuclease domain"/>
    <property type="match status" value="1"/>
</dbReference>
<dbReference type="InterPro" id="IPR000305">
    <property type="entry name" value="GIY-YIG_endonuc"/>
</dbReference>
<sequence>MSLTPSPLPRAFDAGSFLPTLPESPGVYRMIGAADEVLYVGKAKNLKRRVSSYFQKNHPSPRTTMMVARIERVDITVVRSEAEALILENNLIKSLRPRFNILFRDDKSYPYIAISGDEFPRIAYYRGAFEKGVRYFGPFPSGWAAREALQLLQRLFLLRTCENSVFSNRSRPCLLHQIKRCTAPCVNLIDKEGYGADVKLATLFLDGRHSDVIDNLGARMQEASARFAFEEAAVFRDQIRTLQTVLHKQHVDSGKDEDVDVIVALAQGGSVCVNLAMVRGGRHLGDRPQFPQAAGEGMSAADALLAFVEQHYLDHPAPGKIVIEGAEVEAARAVVDEALEKSPIVAAARFQNEKAWVEMALLNAKLAIETRQRESGRAQHQLEALRSVLDMPEAPRRIECFDISHTQGEATVASCVIWEGEGMKKSDYRRFNISGIEPGDDYAAMRQALTRRYERVATGEGVRPDLILIDGGKGQVGVAWEVLGELGLQSVAMLGVAKGEERKAGLEQLIFPDARAPLVLGGEHPALHLIQTVRDEAHRFAITGMRARRSKTRLTSKLEDIPGIGPTRRKKLIETFGGLAGVRSATIEDLCRVEGINRRIAEQIYNALR</sequence>